<dbReference type="OrthoDB" id="6760635at2759"/>
<name>A0A653DNU9_CALMS</name>
<feature type="region of interest" description="Disordered" evidence="2">
    <location>
        <begin position="283"/>
        <end position="321"/>
    </location>
</feature>
<gene>
    <name evidence="4" type="ORF">CALMAC_LOCUS19156</name>
</gene>
<dbReference type="PANTHER" id="PTHR33198">
    <property type="entry name" value="ANK_REP_REGION DOMAIN-CONTAINING PROTEIN-RELATED"/>
    <property type="match status" value="1"/>
</dbReference>
<reference evidence="4 5" key="1">
    <citation type="submission" date="2019-01" db="EMBL/GenBank/DDBJ databases">
        <authorList>
            <person name="Sayadi A."/>
        </authorList>
    </citation>
    <scope>NUCLEOTIDE SEQUENCE [LARGE SCALE GENOMIC DNA]</scope>
</reference>
<dbReference type="InterPro" id="IPR036875">
    <property type="entry name" value="Znf_CCHC_sf"/>
</dbReference>
<evidence type="ECO:0000313" key="4">
    <source>
        <dbReference type="EMBL" id="VEN61855.1"/>
    </source>
</evidence>
<accession>A0A653DNU9</accession>
<organism evidence="4 5">
    <name type="scientific">Callosobruchus maculatus</name>
    <name type="common">Southern cowpea weevil</name>
    <name type="synonym">Pulse bruchid</name>
    <dbReference type="NCBI Taxonomy" id="64391"/>
    <lineage>
        <taxon>Eukaryota</taxon>
        <taxon>Metazoa</taxon>
        <taxon>Ecdysozoa</taxon>
        <taxon>Arthropoda</taxon>
        <taxon>Hexapoda</taxon>
        <taxon>Insecta</taxon>
        <taxon>Pterygota</taxon>
        <taxon>Neoptera</taxon>
        <taxon>Endopterygota</taxon>
        <taxon>Coleoptera</taxon>
        <taxon>Polyphaga</taxon>
        <taxon>Cucujiformia</taxon>
        <taxon>Chrysomeloidea</taxon>
        <taxon>Chrysomelidae</taxon>
        <taxon>Bruchinae</taxon>
        <taxon>Bruchini</taxon>
        <taxon>Callosobruchus</taxon>
    </lineage>
</organism>
<dbReference type="Gene3D" id="4.10.60.10">
    <property type="entry name" value="Zinc finger, CCHC-type"/>
    <property type="match status" value="1"/>
</dbReference>
<dbReference type="InterPro" id="IPR001878">
    <property type="entry name" value="Znf_CCHC"/>
</dbReference>
<feature type="domain" description="CCHC-type" evidence="3">
    <location>
        <begin position="262"/>
        <end position="278"/>
    </location>
</feature>
<keyword evidence="5" id="KW-1185">Reference proteome</keyword>
<proteinExistence type="predicted"/>
<keyword evidence="1" id="KW-0862">Zinc</keyword>
<dbReference type="AlphaFoldDB" id="A0A653DNU9"/>
<dbReference type="SMART" id="SM00343">
    <property type="entry name" value="ZnF_C2HC"/>
    <property type="match status" value="2"/>
</dbReference>
<evidence type="ECO:0000256" key="2">
    <source>
        <dbReference type="SAM" id="MobiDB-lite"/>
    </source>
</evidence>
<dbReference type="GO" id="GO:0008270">
    <property type="term" value="F:zinc ion binding"/>
    <property type="evidence" value="ECO:0007669"/>
    <property type="project" value="UniProtKB-KW"/>
</dbReference>
<evidence type="ECO:0000259" key="3">
    <source>
        <dbReference type="PROSITE" id="PS50158"/>
    </source>
</evidence>
<dbReference type="SUPFAM" id="SSF57756">
    <property type="entry name" value="Retrovirus zinc finger-like domains"/>
    <property type="match status" value="1"/>
</dbReference>
<sequence>MLLTWSWGQILRWIFSGAANNDTIEKIMSDTPIKPFSCDAIDKALIRGEWEKWLRSFKLYLAAEEITDTVKKRNKLLHYGGVQLQEVAYNLPNAIVDYDEEEDNDVFQNLVAKLSEYFSPRQNSAFERHVFRNLRPEEGENLNKFLLRTRQQAKKCSFGSTVQEATEIHIKDKLIDCWAPLELKRKLLEQERSLDEIIEMCQVHEQTGGQSKAMSTAVPSVSNASVNKIKIQPKNNKHIECTRCGKQGHAAYASDCPARLTKCHKCGYIGHYASCCRSRQNKRHNNSKNLHEPRNKRKRTSSKVNFIDRDSDMSENDGRDDSRREYECFKITDRYDDNDTEDELIVCKVGGIDIKLLIDSGSKVNILKKRTGSY</sequence>
<dbReference type="Proteomes" id="UP000410492">
    <property type="component" value="Unassembled WGS sequence"/>
</dbReference>
<dbReference type="EMBL" id="CAACVG010013458">
    <property type="protein sequence ID" value="VEN61855.1"/>
    <property type="molecule type" value="Genomic_DNA"/>
</dbReference>
<keyword evidence="1" id="KW-0863">Zinc-finger</keyword>
<dbReference type="GO" id="GO:0003676">
    <property type="term" value="F:nucleic acid binding"/>
    <property type="evidence" value="ECO:0007669"/>
    <property type="project" value="InterPro"/>
</dbReference>
<evidence type="ECO:0000256" key="1">
    <source>
        <dbReference type="PROSITE-ProRule" id="PRU00047"/>
    </source>
</evidence>
<protein>
    <recommendedName>
        <fullName evidence="3">CCHC-type domain-containing protein</fullName>
    </recommendedName>
</protein>
<feature type="compositionally biased region" description="Basic and acidic residues" evidence="2">
    <location>
        <begin position="306"/>
        <end position="321"/>
    </location>
</feature>
<keyword evidence="1" id="KW-0479">Metal-binding</keyword>
<dbReference type="PROSITE" id="PS50158">
    <property type="entry name" value="ZF_CCHC"/>
    <property type="match status" value="1"/>
</dbReference>
<dbReference type="PANTHER" id="PTHR33198:SF20">
    <property type="entry name" value="RETROTRANSPOSON GAG DOMAIN-CONTAINING PROTEIN"/>
    <property type="match status" value="1"/>
</dbReference>
<evidence type="ECO:0000313" key="5">
    <source>
        <dbReference type="Proteomes" id="UP000410492"/>
    </source>
</evidence>